<reference evidence="1 2" key="1">
    <citation type="submission" date="2015-01" db="EMBL/GenBank/DDBJ databases">
        <title>Evolution of Trichinella species and genotypes.</title>
        <authorList>
            <person name="Korhonen P.K."/>
            <person name="Edoardo P."/>
            <person name="Giuseppe L.R."/>
            <person name="Gasser R.B."/>
        </authorList>
    </citation>
    <scope>NUCLEOTIDE SEQUENCE [LARGE SCALE GENOMIC DNA]</scope>
    <source>
        <strain evidence="1">ISS37</strain>
    </source>
</reference>
<accession>A0A0V0RGM6</accession>
<dbReference type="EMBL" id="JYDL01000191">
    <property type="protein sequence ID" value="KRX13628.1"/>
    <property type="molecule type" value="Genomic_DNA"/>
</dbReference>
<keyword evidence="2" id="KW-1185">Reference proteome</keyword>
<proteinExistence type="predicted"/>
<evidence type="ECO:0000313" key="1">
    <source>
        <dbReference type="EMBL" id="KRX13628.1"/>
    </source>
</evidence>
<comment type="caution">
    <text evidence="1">The sequence shown here is derived from an EMBL/GenBank/DDBJ whole genome shotgun (WGS) entry which is preliminary data.</text>
</comment>
<sequence length="91" mass="10475">MQLFQYDNLICSIGNDEGATVDLVSYLQSFEENERILKNANCKLNSIRLFDRENKKFSVEEWNLRKSYIHPHPARTPCLLAVSTLVPVGCE</sequence>
<dbReference type="Proteomes" id="UP000054630">
    <property type="component" value="Unassembled WGS sequence"/>
</dbReference>
<organism evidence="1 2">
    <name type="scientific">Trichinella nelsoni</name>
    <dbReference type="NCBI Taxonomy" id="6336"/>
    <lineage>
        <taxon>Eukaryota</taxon>
        <taxon>Metazoa</taxon>
        <taxon>Ecdysozoa</taxon>
        <taxon>Nematoda</taxon>
        <taxon>Enoplea</taxon>
        <taxon>Dorylaimia</taxon>
        <taxon>Trichinellida</taxon>
        <taxon>Trichinellidae</taxon>
        <taxon>Trichinella</taxon>
    </lineage>
</organism>
<name>A0A0V0RGM6_9BILA</name>
<protein>
    <submittedName>
        <fullName evidence="1">Uncharacterized protein</fullName>
    </submittedName>
</protein>
<gene>
    <name evidence="1" type="ORF">T07_8420</name>
</gene>
<evidence type="ECO:0000313" key="2">
    <source>
        <dbReference type="Proteomes" id="UP000054630"/>
    </source>
</evidence>
<dbReference type="AlphaFoldDB" id="A0A0V0RGM6"/>